<comment type="caution">
    <text evidence="3">The sequence shown here is derived from an EMBL/GenBank/DDBJ whole genome shotgun (WGS) entry which is preliminary data.</text>
</comment>
<keyword evidence="4" id="KW-1185">Reference proteome</keyword>
<proteinExistence type="predicted"/>
<feature type="transmembrane region" description="Helical" evidence="1">
    <location>
        <begin position="121"/>
        <end position="140"/>
    </location>
</feature>
<dbReference type="InterPro" id="IPR000917">
    <property type="entry name" value="Sulfatase_N"/>
</dbReference>
<evidence type="ECO:0000256" key="1">
    <source>
        <dbReference type="SAM" id="Phobius"/>
    </source>
</evidence>
<dbReference type="Gene3D" id="3.40.720.10">
    <property type="entry name" value="Alkaline Phosphatase, subunit A"/>
    <property type="match status" value="1"/>
</dbReference>
<feature type="domain" description="Sulfatase N-terminal" evidence="2">
    <location>
        <begin position="201"/>
        <end position="497"/>
    </location>
</feature>
<evidence type="ECO:0000313" key="4">
    <source>
        <dbReference type="Proteomes" id="UP000256514"/>
    </source>
</evidence>
<organism evidence="3 4">
    <name type="scientific">Helicobacter equorum</name>
    <dbReference type="NCBI Taxonomy" id="361872"/>
    <lineage>
        <taxon>Bacteria</taxon>
        <taxon>Pseudomonadati</taxon>
        <taxon>Campylobacterota</taxon>
        <taxon>Epsilonproteobacteria</taxon>
        <taxon>Campylobacterales</taxon>
        <taxon>Helicobacteraceae</taxon>
        <taxon>Helicobacter</taxon>
    </lineage>
</organism>
<reference evidence="3 4" key="1">
    <citation type="submission" date="2018-04" db="EMBL/GenBank/DDBJ databases">
        <title>Novel Campyloabacter and Helicobacter Species and Strains.</title>
        <authorList>
            <person name="Mannion A.J."/>
            <person name="Shen Z."/>
            <person name="Fox J.G."/>
        </authorList>
    </citation>
    <scope>NUCLEOTIDE SEQUENCE [LARGE SCALE GENOMIC DNA]</scope>
    <source>
        <strain evidence="3 4">MIT 12-6600</strain>
    </source>
</reference>
<feature type="transmembrane region" description="Helical" evidence="1">
    <location>
        <begin position="7"/>
        <end position="27"/>
    </location>
</feature>
<feature type="transmembrane region" description="Helical" evidence="1">
    <location>
        <begin position="39"/>
        <end position="60"/>
    </location>
</feature>
<keyword evidence="1" id="KW-1133">Transmembrane helix</keyword>
<dbReference type="AlphaFoldDB" id="A0A3D8IQI7"/>
<dbReference type="SUPFAM" id="SSF53649">
    <property type="entry name" value="Alkaline phosphatase-like"/>
    <property type="match status" value="1"/>
</dbReference>
<name>A0A3D8IQI7_9HELI</name>
<dbReference type="Proteomes" id="UP000256514">
    <property type="component" value="Unassembled WGS sequence"/>
</dbReference>
<dbReference type="EMBL" id="NXLT01000003">
    <property type="protein sequence ID" value="RDU67175.1"/>
    <property type="molecule type" value="Genomic_DNA"/>
</dbReference>
<feature type="transmembrane region" description="Helical" evidence="1">
    <location>
        <begin position="72"/>
        <end position="93"/>
    </location>
</feature>
<gene>
    <name evidence="3" type="ORF">CQA54_04040</name>
</gene>
<keyword evidence="1" id="KW-0472">Membrane</keyword>
<accession>A0A3D8IQI7</accession>
<evidence type="ECO:0000313" key="3">
    <source>
        <dbReference type="EMBL" id="RDU67175.1"/>
    </source>
</evidence>
<feature type="transmembrane region" description="Helical" evidence="1">
    <location>
        <begin position="147"/>
        <end position="166"/>
    </location>
</feature>
<dbReference type="Pfam" id="PF00884">
    <property type="entry name" value="Sulfatase"/>
    <property type="match status" value="1"/>
</dbReference>
<sequence length="613" mass="70900">MLYRKIAIFALLNIFFLIFVFTPFAVYSSDVSQFDPSRSAVTLGGLFGFFLLFSFLSIYITSFFYHTRLLKFGTYGVSVILSIGLVYTFIFNYNIATGESYSEIDNFTFKNPHGIPVPKDYWYDLGICTILCFLVLVIFFRPRWFLCMWQILFITLVVMVVYYMVLISDRISNHLSLSQDQVSGELPSFHAELSSFSKNHPNVLILLSDGFSGSHLEIILEQFSNFKNDFEGFVYYPNTVSVDGHTTRTAHTILTGFKTSPINNRDKNLQTYSQYAHDELLNFYKKLNSSNYIVHSYNMPHIDEQDSDESLRIYADHGVGYTQYYINHMGVNEYIRAIRSQNVPIGEMSSIGLFYFSPYTLRSRLIYKQFTFGNYSWIFGSKTQIGTFINAVKLSSILPSFAQNLGIVPETEDNKPIFKYIHTYHTHYPFALEATECKPQINPSSILSNEYLSYINNPNHYDNEVCAVREFTKILDFLKQNQIYDNTMIILVSDHSYNDLIAHKSLSGYSLGNNPNPLLLIKPFKSRAPFEIDMRLMSNADVYGILCDKLGLACEATNILEHYPKHRSLVHTLNVHWTEESRNANSLLFQKIWRIDDNVLDPKNWHEITQEIK</sequence>
<protein>
    <recommendedName>
        <fullName evidence="2">Sulfatase N-terminal domain-containing protein</fullName>
    </recommendedName>
</protein>
<dbReference type="InterPro" id="IPR017850">
    <property type="entry name" value="Alkaline_phosphatase_core_sf"/>
</dbReference>
<evidence type="ECO:0000259" key="2">
    <source>
        <dbReference type="Pfam" id="PF00884"/>
    </source>
</evidence>
<keyword evidence="1" id="KW-0812">Transmembrane</keyword>